<dbReference type="Pfam" id="PF16188">
    <property type="entry name" value="Peptidase_M24_C"/>
    <property type="match status" value="1"/>
</dbReference>
<dbReference type="GO" id="GO:0070006">
    <property type="term" value="F:metalloaminopeptidase activity"/>
    <property type="evidence" value="ECO:0007669"/>
    <property type="project" value="InterPro"/>
</dbReference>
<dbReference type="InterPro" id="IPR032416">
    <property type="entry name" value="Peptidase_M24_C"/>
</dbReference>
<evidence type="ECO:0000256" key="1">
    <source>
        <dbReference type="ARBA" id="ARBA00008766"/>
    </source>
</evidence>
<dbReference type="SUPFAM" id="SSF55920">
    <property type="entry name" value="Creatinase/aminopeptidase"/>
    <property type="match status" value="1"/>
</dbReference>
<dbReference type="Pfam" id="PF16189">
    <property type="entry name" value="Creatinase_N_2"/>
    <property type="match status" value="1"/>
</dbReference>
<dbReference type="PANTHER" id="PTHR43763">
    <property type="entry name" value="XAA-PRO AMINOPEPTIDASE 1"/>
    <property type="match status" value="1"/>
</dbReference>
<dbReference type="InterPro" id="IPR029149">
    <property type="entry name" value="Creatin/AminoP/Spt16_N"/>
</dbReference>
<evidence type="ECO:0000259" key="5">
    <source>
        <dbReference type="Pfam" id="PF01321"/>
    </source>
</evidence>
<dbReference type="InterPro" id="IPR000994">
    <property type="entry name" value="Pept_M24"/>
</dbReference>
<reference evidence="7 8" key="1">
    <citation type="submission" date="2021-12" db="EMBL/GenBank/DDBJ databases">
        <title>Genome sequencing of bacteria with rrn-lacking chromosome and rrn-plasmid.</title>
        <authorList>
            <person name="Anda M."/>
            <person name="Iwasaki W."/>
        </authorList>
    </citation>
    <scope>NUCLEOTIDE SEQUENCE [LARGE SCALE GENOMIC DNA]</scope>
    <source>
        <strain evidence="7 8">NBRC 15940</strain>
    </source>
</reference>
<comment type="similarity">
    <text evidence="1">Belongs to the peptidase M24B family.</text>
</comment>
<accession>A0AAN4VWW7</accession>
<dbReference type="Gene3D" id="3.90.230.10">
    <property type="entry name" value="Creatinase/methionine aminopeptidase superfamily"/>
    <property type="match status" value="1"/>
</dbReference>
<evidence type="ECO:0000313" key="7">
    <source>
        <dbReference type="EMBL" id="GJM60270.1"/>
    </source>
</evidence>
<feature type="domain" description="Creatinase N-terminal" evidence="5">
    <location>
        <begin position="7"/>
        <end position="133"/>
    </location>
</feature>
<dbReference type="InterPro" id="IPR000587">
    <property type="entry name" value="Creatinase_N"/>
</dbReference>
<dbReference type="Gene3D" id="3.40.350.10">
    <property type="entry name" value="Creatinase/prolidase N-terminal domain"/>
    <property type="match status" value="2"/>
</dbReference>
<evidence type="ECO:0000313" key="8">
    <source>
        <dbReference type="Proteomes" id="UP001310022"/>
    </source>
</evidence>
<evidence type="ECO:0000259" key="6">
    <source>
        <dbReference type="Pfam" id="PF16188"/>
    </source>
</evidence>
<dbReference type="FunFam" id="3.90.230.10:FF:000009">
    <property type="entry name" value="xaa-Pro aminopeptidase 2"/>
    <property type="match status" value="1"/>
</dbReference>
<dbReference type="GO" id="GO:0005737">
    <property type="term" value="C:cytoplasm"/>
    <property type="evidence" value="ECO:0007669"/>
    <property type="project" value="UniProtKB-ARBA"/>
</dbReference>
<comment type="caution">
    <text evidence="7">The sequence shown here is derived from an EMBL/GenBank/DDBJ whole genome shotgun (WGS) entry which is preliminary data.</text>
</comment>
<organism evidence="7 8">
    <name type="scientific">Persicobacter diffluens</name>
    <dbReference type="NCBI Taxonomy" id="981"/>
    <lineage>
        <taxon>Bacteria</taxon>
        <taxon>Pseudomonadati</taxon>
        <taxon>Bacteroidota</taxon>
        <taxon>Cytophagia</taxon>
        <taxon>Cytophagales</taxon>
        <taxon>Persicobacteraceae</taxon>
        <taxon>Persicobacter</taxon>
    </lineage>
</organism>
<dbReference type="AlphaFoldDB" id="A0AAN4VWW7"/>
<keyword evidence="8" id="KW-1185">Reference proteome</keyword>
<evidence type="ECO:0000256" key="3">
    <source>
        <dbReference type="ARBA" id="ARBA00022801"/>
    </source>
</evidence>
<proteinExistence type="inferred from homology"/>
<feature type="domain" description="Peptidase M24 C-terminal" evidence="6">
    <location>
        <begin position="533"/>
        <end position="590"/>
    </location>
</feature>
<dbReference type="PANTHER" id="PTHR43763:SF6">
    <property type="entry name" value="XAA-PRO AMINOPEPTIDASE 1"/>
    <property type="match status" value="1"/>
</dbReference>
<dbReference type="InterPro" id="IPR033740">
    <property type="entry name" value="Pept_M24B"/>
</dbReference>
<dbReference type="InterPro" id="IPR036005">
    <property type="entry name" value="Creatinase/aminopeptidase-like"/>
</dbReference>
<keyword evidence="3" id="KW-0378">Hydrolase</keyword>
<keyword evidence="7" id="KW-0645">Protease</keyword>
<gene>
    <name evidence="7" type="ORF">PEDI_08220</name>
</gene>
<keyword evidence="2" id="KW-0479">Metal-binding</keyword>
<dbReference type="Proteomes" id="UP001310022">
    <property type="component" value="Unassembled WGS sequence"/>
</dbReference>
<dbReference type="EMBL" id="BQKE01000001">
    <property type="protein sequence ID" value="GJM60270.1"/>
    <property type="molecule type" value="Genomic_DNA"/>
</dbReference>
<dbReference type="GO" id="GO:0046872">
    <property type="term" value="F:metal ion binding"/>
    <property type="evidence" value="ECO:0007669"/>
    <property type="project" value="UniProtKB-KW"/>
</dbReference>
<protein>
    <submittedName>
        <fullName evidence="7">Aminopeptidase</fullName>
    </submittedName>
</protein>
<dbReference type="SUPFAM" id="SSF53092">
    <property type="entry name" value="Creatinase/prolidase N-terminal domain"/>
    <property type="match status" value="1"/>
</dbReference>
<name>A0AAN4VWW7_9BACT</name>
<evidence type="ECO:0000256" key="2">
    <source>
        <dbReference type="ARBA" id="ARBA00022723"/>
    </source>
</evidence>
<dbReference type="InterPro" id="IPR050422">
    <property type="entry name" value="X-Pro_aminopeptidase_P"/>
</dbReference>
<evidence type="ECO:0000259" key="4">
    <source>
        <dbReference type="Pfam" id="PF00557"/>
    </source>
</evidence>
<sequence length="593" mass="64972">MTINEKIAALRAEMQQKGVAAVIVPSNDPHQSEYIATRFACREWISGFTGSAGTAVVTLDHAGVWTDSRYEIQAEEELADSEFVQHQLKVQGAPEFIDYLAENLPAGSVVGIDGQLFSLQVYHLLEQKLGKKNIAIKADFDPFEKIWTDRPAMPGSAFYNHPIALAGVSTGEKLEKVRAEMQSKQADALMIEALDEIAWMLNIRGADVDCNPVGYAYLTVESAAATLFVDPAKIGVEVAAALQTAGVAVEPYEEVEKWLAEGEFTNIQVDPARFSIHQYELLAEGKVVAAEASPVQFMKAVKNEAELAGMRSAMKKDGVALVKFYKWVEEEAAKEGLSEAQCAEKLKEFRAEQEGYVGESFSAIVGFQGNGAIVHYRPQDPKAKKLNGEGMLLIDSGGQYKDGTTDITRTFYLGTPSAEHKKAYTLVLKGHIAIEQVVFPAGYAGPQIDVLARQPLWAEGMNYGHGTGHGVGASLNVHEGPINFGNKGVTGGTPFQVGMIISDEPGFYKTDAYGIRLENLVTVVEKYNNEFGQFLAFESLTLAPFEPKLIEADLLSVAEKEWLVQYQQEVKAELLPLLSEEEGQWLEQKCILF</sequence>
<dbReference type="Pfam" id="PF00557">
    <property type="entry name" value="Peptidase_M24"/>
    <property type="match status" value="1"/>
</dbReference>
<dbReference type="CDD" id="cd01085">
    <property type="entry name" value="APP"/>
    <property type="match status" value="1"/>
</dbReference>
<keyword evidence="7" id="KW-0031">Aminopeptidase</keyword>
<feature type="domain" description="Peptidase M24" evidence="4">
    <location>
        <begin position="309"/>
        <end position="524"/>
    </location>
</feature>
<dbReference type="Pfam" id="PF01321">
    <property type="entry name" value="Creatinase_N"/>
    <property type="match status" value="1"/>
</dbReference>
<dbReference type="RefSeq" id="WP_338236078.1">
    <property type="nucleotide sequence ID" value="NZ_BQKE01000001.1"/>
</dbReference>